<dbReference type="InterPro" id="IPR006135">
    <property type="entry name" value="T3SS_substrate_exporter"/>
</dbReference>
<dbReference type="RefSeq" id="WP_307322767.1">
    <property type="nucleotide sequence ID" value="NZ_JAUSUG010000003.1"/>
</dbReference>
<gene>
    <name evidence="1" type="ORF">J2S74_001102</name>
</gene>
<dbReference type="Pfam" id="PF01312">
    <property type="entry name" value="Bac_export_2"/>
    <property type="match status" value="1"/>
</dbReference>
<dbReference type="InterPro" id="IPR029025">
    <property type="entry name" value="T3SS_substrate_exporter_C"/>
</dbReference>
<dbReference type="SUPFAM" id="SSF160544">
    <property type="entry name" value="EscU C-terminal domain-like"/>
    <property type="match status" value="1"/>
</dbReference>
<keyword evidence="1" id="KW-0282">Flagellum</keyword>
<evidence type="ECO:0000313" key="2">
    <source>
        <dbReference type="Proteomes" id="UP001230005"/>
    </source>
</evidence>
<proteinExistence type="predicted"/>
<dbReference type="EMBL" id="JAUSUG010000003">
    <property type="protein sequence ID" value="MDQ0253730.1"/>
    <property type="molecule type" value="Genomic_DNA"/>
</dbReference>
<keyword evidence="1" id="KW-0969">Cilium</keyword>
<keyword evidence="2" id="KW-1185">Reference proteome</keyword>
<dbReference type="PANTHER" id="PTHR30531:SF12">
    <property type="entry name" value="FLAGELLAR BIOSYNTHETIC PROTEIN FLHB"/>
    <property type="match status" value="1"/>
</dbReference>
<dbReference type="Proteomes" id="UP001230005">
    <property type="component" value="Unassembled WGS sequence"/>
</dbReference>
<keyword evidence="1" id="KW-0966">Cell projection</keyword>
<evidence type="ECO:0000313" key="1">
    <source>
        <dbReference type="EMBL" id="MDQ0253730.1"/>
    </source>
</evidence>
<protein>
    <submittedName>
        <fullName evidence="1">Flagellar biosynthesis protein</fullName>
    </submittedName>
</protein>
<organism evidence="1 2">
    <name type="scientific">Evansella vedderi</name>
    <dbReference type="NCBI Taxonomy" id="38282"/>
    <lineage>
        <taxon>Bacteria</taxon>
        <taxon>Bacillati</taxon>
        <taxon>Bacillota</taxon>
        <taxon>Bacilli</taxon>
        <taxon>Bacillales</taxon>
        <taxon>Bacillaceae</taxon>
        <taxon>Evansella</taxon>
    </lineage>
</organism>
<name>A0ABT9ZRZ2_9BACI</name>
<sequence length="96" mass="10501">MKGQNSITGKRAVALSYNSEVDIAPVIKAKGKGYVAEEIIARAKSNNIPLQEDKSLVELLAQMEVNDRIPADLYGVVAEVFSFVYQLDKSQEGKNS</sequence>
<reference evidence="1 2" key="1">
    <citation type="submission" date="2023-07" db="EMBL/GenBank/DDBJ databases">
        <title>Genomic Encyclopedia of Type Strains, Phase IV (KMG-IV): sequencing the most valuable type-strain genomes for metagenomic binning, comparative biology and taxonomic classification.</title>
        <authorList>
            <person name="Goeker M."/>
        </authorList>
    </citation>
    <scope>NUCLEOTIDE SEQUENCE [LARGE SCALE GENOMIC DNA]</scope>
    <source>
        <strain evidence="1 2">DSM 9768</strain>
    </source>
</reference>
<dbReference type="PANTHER" id="PTHR30531">
    <property type="entry name" value="FLAGELLAR BIOSYNTHETIC PROTEIN FLHB"/>
    <property type="match status" value="1"/>
</dbReference>
<dbReference type="Gene3D" id="3.40.1690.10">
    <property type="entry name" value="secretion proteins EscU"/>
    <property type="match status" value="1"/>
</dbReference>
<accession>A0ABT9ZRZ2</accession>
<comment type="caution">
    <text evidence="1">The sequence shown here is derived from an EMBL/GenBank/DDBJ whole genome shotgun (WGS) entry which is preliminary data.</text>
</comment>